<gene>
    <name evidence="1" type="ORF">ABNN70_01660</name>
</gene>
<protein>
    <submittedName>
        <fullName evidence="1">Uncharacterized protein</fullName>
    </submittedName>
</protein>
<sequence length="93" mass="10740">MRNSSNKDISISRIVETKLTYGMDYYQTMTGTFNKSELRRLSPSKSTTIILKYQVRPNRKGEKAKLYLAQDLYAPLVLDQFKKGVRYGIAVQL</sequence>
<dbReference type="RefSeq" id="WP_353948547.1">
    <property type="nucleotide sequence ID" value="NZ_CP159510.1"/>
</dbReference>
<dbReference type="EMBL" id="CP159510">
    <property type="protein sequence ID" value="XCJ17269.1"/>
    <property type="molecule type" value="Genomic_DNA"/>
</dbReference>
<proteinExistence type="predicted"/>
<reference evidence="1" key="1">
    <citation type="submission" date="2024-06" db="EMBL/GenBank/DDBJ databases">
        <authorList>
            <person name="Fan A."/>
            <person name="Zhang F.Y."/>
            <person name="Zhang L."/>
        </authorList>
    </citation>
    <scope>NUCLEOTIDE SEQUENCE</scope>
    <source>
        <strain evidence="1">Y61</strain>
    </source>
</reference>
<dbReference type="AlphaFoldDB" id="A0AAU8IGA4"/>
<evidence type="ECO:0000313" key="1">
    <source>
        <dbReference type="EMBL" id="XCJ17269.1"/>
    </source>
</evidence>
<accession>A0AAU8IGA4</accession>
<organism evidence="1">
    <name type="scientific">Sporolactobacillus sp. Y61</name>
    <dbReference type="NCBI Taxonomy" id="3160863"/>
    <lineage>
        <taxon>Bacteria</taxon>
        <taxon>Bacillati</taxon>
        <taxon>Bacillota</taxon>
        <taxon>Bacilli</taxon>
        <taxon>Bacillales</taxon>
        <taxon>Sporolactobacillaceae</taxon>
        <taxon>Sporolactobacillus</taxon>
    </lineage>
</organism>
<name>A0AAU8IGA4_9BACL</name>